<dbReference type="Proteomes" id="UP001228113">
    <property type="component" value="Chromosome"/>
</dbReference>
<accession>A0AA48GTE2</accession>
<dbReference type="KEGG" id="msea:METESE_23370"/>
<organism evidence="2 3">
    <name type="scientific">Mesoterricola sediminis</name>
    <dbReference type="NCBI Taxonomy" id="2927980"/>
    <lineage>
        <taxon>Bacteria</taxon>
        <taxon>Pseudomonadati</taxon>
        <taxon>Acidobacteriota</taxon>
        <taxon>Holophagae</taxon>
        <taxon>Holophagales</taxon>
        <taxon>Holophagaceae</taxon>
        <taxon>Mesoterricola</taxon>
    </lineage>
</organism>
<dbReference type="AlphaFoldDB" id="A0AA48GTE2"/>
<dbReference type="EMBL" id="AP027081">
    <property type="protein sequence ID" value="BDU77379.1"/>
    <property type="molecule type" value="Genomic_DNA"/>
</dbReference>
<keyword evidence="3" id="KW-1185">Reference proteome</keyword>
<evidence type="ECO:0000313" key="3">
    <source>
        <dbReference type="Proteomes" id="UP001228113"/>
    </source>
</evidence>
<gene>
    <name evidence="2" type="ORF">METESE_23370</name>
</gene>
<evidence type="ECO:0000256" key="1">
    <source>
        <dbReference type="SAM" id="MobiDB-lite"/>
    </source>
</evidence>
<dbReference type="RefSeq" id="WP_243346568.1">
    <property type="nucleotide sequence ID" value="NZ_AP027081.1"/>
</dbReference>
<name>A0AA48GTE2_9BACT</name>
<feature type="compositionally biased region" description="Basic and acidic residues" evidence="1">
    <location>
        <begin position="1"/>
        <end position="25"/>
    </location>
</feature>
<evidence type="ECO:0000313" key="2">
    <source>
        <dbReference type="EMBL" id="BDU77379.1"/>
    </source>
</evidence>
<feature type="region of interest" description="Disordered" evidence="1">
    <location>
        <begin position="1"/>
        <end position="54"/>
    </location>
</feature>
<proteinExistence type="predicted"/>
<sequence length="54" mass="6294">MARPNYQREKRLKDLARQQKQEDKRARRHQKDGQTEPEPTAPAPVEETDPAPEA</sequence>
<reference evidence="2" key="1">
    <citation type="journal article" date="2023" name="Int. J. Syst. Evol. Microbiol.">
        <title>Mesoterricola silvestris gen. nov., sp. nov., Mesoterricola sediminis sp. nov., Geothrix oryzae sp. nov., Geothrix edaphica sp. nov., Geothrix rubra sp. nov., and Geothrix limicola sp. nov., six novel members of Acidobacteriota isolated from soils.</title>
        <authorList>
            <person name="Itoh H."/>
            <person name="Sugisawa Y."/>
            <person name="Mise K."/>
            <person name="Xu Z."/>
            <person name="Kuniyasu M."/>
            <person name="Ushijima N."/>
            <person name="Kawano K."/>
            <person name="Kobayashi E."/>
            <person name="Shiratori Y."/>
            <person name="Masuda Y."/>
            <person name="Senoo K."/>
        </authorList>
    </citation>
    <scope>NUCLEOTIDE SEQUENCE</scope>
    <source>
        <strain evidence="2">W786</strain>
    </source>
</reference>
<protein>
    <submittedName>
        <fullName evidence="2">Uncharacterized protein</fullName>
    </submittedName>
</protein>